<keyword evidence="3 5" id="KW-0949">S-adenosyl-L-methionine</keyword>
<gene>
    <name evidence="8" type="ORF">G5V65_19290</name>
</gene>
<protein>
    <submittedName>
        <fullName evidence="8">RsmB/NOP family class I SAM-dependent RNA methyltransferase</fullName>
    </submittedName>
</protein>
<evidence type="ECO:0000256" key="3">
    <source>
        <dbReference type="ARBA" id="ARBA00022691"/>
    </source>
</evidence>
<dbReference type="PRINTS" id="PR02008">
    <property type="entry name" value="RCMTFAMILY"/>
</dbReference>
<dbReference type="InterPro" id="IPR049560">
    <property type="entry name" value="MeTrfase_RsmB-F_NOP2_cat"/>
</dbReference>
<dbReference type="PANTHER" id="PTHR22807:SF53">
    <property type="entry name" value="RIBOSOMAL RNA SMALL SUBUNIT METHYLTRANSFERASE B-RELATED"/>
    <property type="match status" value="1"/>
</dbReference>
<evidence type="ECO:0000256" key="4">
    <source>
        <dbReference type="ARBA" id="ARBA00022884"/>
    </source>
</evidence>
<dbReference type="Proteomes" id="UP000474758">
    <property type="component" value="Unassembled WGS sequence"/>
</dbReference>
<evidence type="ECO:0000256" key="6">
    <source>
        <dbReference type="SAM" id="MobiDB-lite"/>
    </source>
</evidence>
<dbReference type="PROSITE" id="PS51686">
    <property type="entry name" value="SAM_MT_RSMB_NOP"/>
    <property type="match status" value="1"/>
</dbReference>
<evidence type="ECO:0000313" key="8">
    <source>
        <dbReference type="EMBL" id="NGQ93039.1"/>
    </source>
</evidence>
<keyword evidence="2 5" id="KW-0808">Transferase</keyword>
<dbReference type="InterPro" id="IPR029063">
    <property type="entry name" value="SAM-dependent_MTases_sf"/>
</dbReference>
<name>A0A6M1TRX5_9RHOB</name>
<keyword evidence="4 5" id="KW-0694">RNA-binding</keyword>
<dbReference type="GO" id="GO:0003723">
    <property type="term" value="F:RNA binding"/>
    <property type="evidence" value="ECO:0007669"/>
    <property type="project" value="UniProtKB-UniRule"/>
</dbReference>
<organism evidence="8 9">
    <name type="scientific">Paragemmobacter kunshanensis</name>
    <dbReference type="NCBI Taxonomy" id="2583234"/>
    <lineage>
        <taxon>Bacteria</taxon>
        <taxon>Pseudomonadati</taxon>
        <taxon>Pseudomonadota</taxon>
        <taxon>Alphaproteobacteria</taxon>
        <taxon>Rhodobacterales</taxon>
        <taxon>Paracoccaceae</taxon>
        <taxon>Paragemmobacter</taxon>
    </lineage>
</organism>
<dbReference type="InterPro" id="IPR001678">
    <property type="entry name" value="MeTrfase_RsmB-F_NOP2_dom"/>
</dbReference>
<feature type="binding site" evidence="5">
    <location>
        <position position="244"/>
    </location>
    <ligand>
        <name>S-adenosyl-L-methionine</name>
        <dbReference type="ChEBI" id="CHEBI:59789"/>
    </ligand>
</feature>
<dbReference type="RefSeq" id="WP_165053541.1">
    <property type="nucleotide sequence ID" value="NZ_JAALFE010000029.1"/>
</dbReference>
<reference evidence="8 9" key="1">
    <citation type="submission" date="2020-02" db="EMBL/GenBank/DDBJ databases">
        <title>Rhodobacter translucens sp. nov., a novel bacterium isolated from activated sludge.</title>
        <authorList>
            <person name="Liu J."/>
        </authorList>
    </citation>
    <scope>NUCLEOTIDE SEQUENCE [LARGE SCALE GENOMIC DNA]</scope>
    <source>
        <strain evidence="8 9">HX-7-19</strain>
    </source>
</reference>
<dbReference type="PANTHER" id="PTHR22807">
    <property type="entry name" value="NOP2 YEAST -RELATED NOL1/NOP2/FMU SUN DOMAIN-CONTAINING"/>
    <property type="match status" value="1"/>
</dbReference>
<evidence type="ECO:0000313" key="9">
    <source>
        <dbReference type="Proteomes" id="UP000474758"/>
    </source>
</evidence>
<sequence>MTPGARAAAAIAVLERVLAGQAAEVALVQWGRASRFAGSGDRAMVRDIVFAALRCRASFAALGAGLTGRGLVLGWARATGQEALFDGAGHAPAPPGPTEAGAAPEGAAALDCPDWLEPLLRASLGADFAPVMQALQRRAPVFLRVNLARVTREAAQAELAAEGVETVAHGLAASALEVVSGARKVQATAAYREGRVELQDAASQAVVEMLPLADGMAVLDLCAGGGGKTLAMAGRARLRLVAHDAEPRRMADLPARAGRAGVAVQRTDRPERAGPYDLVLADVPCSGSGSWRRDPEGKWALTAERLAALREVQAGIMDRAAGMLGPGGVLGYATCSLLEAENGAQVAAFLERHPGWRLEAARRFTPLEGGDGFFGAILRRGEGR</sequence>
<comment type="caution">
    <text evidence="8">The sequence shown here is derived from an EMBL/GenBank/DDBJ whole genome shotgun (WGS) entry which is preliminary data.</text>
</comment>
<proteinExistence type="inferred from homology"/>
<feature type="active site" description="Nucleophile" evidence="5">
    <location>
        <position position="335"/>
    </location>
</feature>
<dbReference type="AlphaFoldDB" id="A0A6M1TRX5"/>
<feature type="region of interest" description="Disordered" evidence="6">
    <location>
        <begin position="86"/>
        <end position="105"/>
    </location>
</feature>
<evidence type="ECO:0000256" key="2">
    <source>
        <dbReference type="ARBA" id="ARBA00022679"/>
    </source>
</evidence>
<dbReference type="Gene3D" id="3.40.50.150">
    <property type="entry name" value="Vaccinia Virus protein VP39"/>
    <property type="match status" value="1"/>
</dbReference>
<keyword evidence="1 5" id="KW-0489">Methyltransferase</keyword>
<comment type="caution">
    <text evidence="5">Lacks conserved residue(s) required for the propagation of feature annotation.</text>
</comment>
<evidence type="ECO:0000256" key="5">
    <source>
        <dbReference type="PROSITE-ProRule" id="PRU01023"/>
    </source>
</evidence>
<keyword evidence="9" id="KW-1185">Reference proteome</keyword>
<dbReference type="Pfam" id="PF22458">
    <property type="entry name" value="RsmF-B_ferredox"/>
    <property type="match status" value="1"/>
</dbReference>
<dbReference type="InterPro" id="IPR023267">
    <property type="entry name" value="RCMT"/>
</dbReference>
<feature type="domain" description="SAM-dependent MTase RsmB/NOP-type" evidence="7">
    <location>
        <begin position="131"/>
        <end position="384"/>
    </location>
</feature>
<evidence type="ECO:0000259" key="7">
    <source>
        <dbReference type="PROSITE" id="PS51686"/>
    </source>
</evidence>
<dbReference type="GO" id="GO:0001510">
    <property type="term" value="P:RNA methylation"/>
    <property type="evidence" value="ECO:0007669"/>
    <property type="project" value="InterPro"/>
</dbReference>
<dbReference type="GO" id="GO:0008173">
    <property type="term" value="F:RNA methyltransferase activity"/>
    <property type="evidence" value="ECO:0007669"/>
    <property type="project" value="InterPro"/>
</dbReference>
<comment type="similarity">
    <text evidence="5">Belongs to the class I-like SAM-binding methyltransferase superfamily. RsmB/NOP family.</text>
</comment>
<dbReference type="SUPFAM" id="SSF53335">
    <property type="entry name" value="S-adenosyl-L-methionine-dependent methyltransferases"/>
    <property type="match status" value="1"/>
</dbReference>
<feature type="binding site" evidence="5">
    <location>
        <position position="282"/>
    </location>
    <ligand>
        <name>S-adenosyl-L-methionine</name>
        <dbReference type="ChEBI" id="CHEBI:59789"/>
    </ligand>
</feature>
<dbReference type="EMBL" id="JAALFE010000029">
    <property type="protein sequence ID" value="NGQ93039.1"/>
    <property type="molecule type" value="Genomic_DNA"/>
</dbReference>
<feature type="binding site" evidence="5">
    <location>
        <position position="268"/>
    </location>
    <ligand>
        <name>S-adenosyl-L-methionine</name>
        <dbReference type="ChEBI" id="CHEBI:59789"/>
    </ligand>
</feature>
<evidence type="ECO:0000256" key="1">
    <source>
        <dbReference type="ARBA" id="ARBA00022603"/>
    </source>
</evidence>
<dbReference type="InterPro" id="IPR054728">
    <property type="entry name" value="RsmB-like_ferredoxin"/>
</dbReference>
<dbReference type="Pfam" id="PF01189">
    <property type="entry name" value="Methyltr_RsmB-F"/>
    <property type="match status" value="1"/>
</dbReference>
<accession>A0A6M1TRX5</accession>